<dbReference type="GO" id="GO:0003677">
    <property type="term" value="F:DNA binding"/>
    <property type="evidence" value="ECO:0007669"/>
    <property type="project" value="UniProtKB-KW"/>
</dbReference>
<dbReference type="InterPro" id="IPR023732">
    <property type="entry name" value="FeoC"/>
</dbReference>
<gene>
    <name evidence="8 11" type="primary">feoC</name>
    <name evidence="10" type="ORF">CSF007_0980</name>
    <name evidence="11" type="ORF">NCTC10476_01912</name>
</gene>
<keyword evidence="1 8" id="KW-0678">Repressor</keyword>
<evidence type="ECO:0000313" key="10">
    <source>
        <dbReference type="EMBL" id="CEK25990.1"/>
    </source>
</evidence>
<dbReference type="GeneID" id="66877974"/>
<evidence type="ECO:0000256" key="1">
    <source>
        <dbReference type="ARBA" id="ARBA00022491"/>
    </source>
</evidence>
<reference evidence="11 12" key="2">
    <citation type="submission" date="2018-06" db="EMBL/GenBank/DDBJ databases">
        <authorList>
            <consortium name="Pathogen Informatics"/>
            <person name="Doyle S."/>
        </authorList>
    </citation>
    <scope>NUCLEOTIDE SEQUENCE [LARGE SCALE GENOMIC DNA]</scope>
    <source>
        <strain evidence="11 12">NCTC10476</strain>
    </source>
</reference>
<feature type="binding site" evidence="8">
    <location>
        <position position="64"/>
    </location>
    <ligand>
        <name>iron-sulfur cluster</name>
        <dbReference type="ChEBI" id="CHEBI:30408"/>
    </ligand>
</feature>
<organism evidence="10">
    <name type="scientific">Yersinia ruckeri</name>
    <dbReference type="NCBI Taxonomy" id="29486"/>
    <lineage>
        <taxon>Bacteria</taxon>
        <taxon>Pseudomonadati</taxon>
        <taxon>Pseudomonadota</taxon>
        <taxon>Gammaproteobacteria</taxon>
        <taxon>Enterobacterales</taxon>
        <taxon>Yersiniaceae</taxon>
        <taxon>Yersinia</taxon>
    </lineage>
</organism>
<reference evidence="10" key="1">
    <citation type="journal article" date="2015" name="Genome Announc.">
        <title>Complete Genome Sequence of Yersinia ruckeri Strain CSF007-82, Etiologic Agent of Red Mouth Disease in Salmonid Fish.</title>
        <authorList>
            <person name="Nelson M.C."/>
            <person name="LaPatra S.E."/>
            <person name="Welch T.J."/>
            <person name="Graf J."/>
        </authorList>
    </citation>
    <scope>NUCLEOTIDE SEQUENCE</scope>
    <source>
        <strain evidence="10">CSF007-82</strain>
    </source>
</reference>
<keyword evidence="3 8" id="KW-0408">Iron</keyword>
<evidence type="ECO:0000313" key="12">
    <source>
        <dbReference type="Proteomes" id="UP000255169"/>
    </source>
</evidence>
<evidence type="ECO:0000256" key="5">
    <source>
        <dbReference type="ARBA" id="ARBA00023015"/>
    </source>
</evidence>
<dbReference type="OrthoDB" id="6903254at2"/>
<accession>A0A0A8V8U9</accession>
<evidence type="ECO:0000256" key="3">
    <source>
        <dbReference type="ARBA" id="ARBA00023004"/>
    </source>
</evidence>
<evidence type="ECO:0000313" key="11">
    <source>
        <dbReference type="EMBL" id="SUQ00611.1"/>
    </source>
</evidence>
<comment type="function">
    <text evidence="8">May function as a transcriptional regulator that controls feoABC expression.</text>
</comment>
<protein>
    <recommendedName>
        <fullName evidence="8">Probable [Fe-S]-dependent transcriptional repressor</fullName>
    </recommendedName>
</protein>
<keyword evidence="2 8" id="KW-0479">Metal-binding</keyword>
<keyword evidence="12" id="KW-1185">Reference proteome</keyword>
<dbReference type="AlphaFoldDB" id="A0A0A8V8U9"/>
<dbReference type="EMBL" id="LN681231">
    <property type="protein sequence ID" value="CEK25990.1"/>
    <property type="molecule type" value="Genomic_DNA"/>
</dbReference>
<evidence type="ECO:0000256" key="2">
    <source>
        <dbReference type="ARBA" id="ARBA00022723"/>
    </source>
</evidence>
<dbReference type="RefSeq" id="WP_004718425.1">
    <property type="nucleotide sequence ID" value="NZ_CCYO01000022.1"/>
</dbReference>
<feature type="binding site" evidence="8">
    <location>
        <position position="61"/>
    </location>
    <ligand>
        <name>iron-sulfur cluster</name>
        <dbReference type="ChEBI" id="CHEBI:30408"/>
    </ligand>
</feature>
<evidence type="ECO:0000256" key="7">
    <source>
        <dbReference type="ARBA" id="ARBA00023163"/>
    </source>
</evidence>
<feature type="domain" description="Transcriptional regulator HTH-type FeoC" evidence="9">
    <location>
        <begin position="3"/>
        <end position="75"/>
    </location>
</feature>
<proteinExistence type="inferred from homology"/>
<evidence type="ECO:0000259" key="9">
    <source>
        <dbReference type="Pfam" id="PF09012"/>
    </source>
</evidence>
<feature type="binding site" evidence="8">
    <location>
        <position position="56"/>
    </location>
    <ligand>
        <name>iron-sulfur cluster</name>
        <dbReference type="ChEBI" id="CHEBI:30408"/>
    </ligand>
</feature>
<evidence type="ECO:0000256" key="8">
    <source>
        <dbReference type="HAMAP-Rule" id="MF_01586"/>
    </source>
</evidence>
<dbReference type="InterPro" id="IPR036388">
    <property type="entry name" value="WH-like_DNA-bd_sf"/>
</dbReference>
<dbReference type="Proteomes" id="UP000255169">
    <property type="component" value="Unassembled WGS sequence"/>
</dbReference>
<keyword evidence="4 8" id="KW-0411">Iron-sulfur</keyword>
<keyword evidence="6 8" id="KW-0238">DNA-binding</keyword>
<comment type="similarity">
    <text evidence="8">Belongs to the FeoC family.</text>
</comment>
<dbReference type="GO" id="GO:0051536">
    <property type="term" value="F:iron-sulfur cluster binding"/>
    <property type="evidence" value="ECO:0007669"/>
    <property type="project" value="UniProtKB-KW"/>
</dbReference>
<name>A0A0A8V8U9_YERRU</name>
<dbReference type="HAMAP" id="MF_01586">
    <property type="entry name" value="FeoC"/>
    <property type="match status" value="1"/>
</dbReference>
<dbReference type="STRING" id="29486.UGYR_10950"/>
<dbReference type="GO" id="GO:0005506">
    <property type="term" value="F:iron ion binding"/>
    <property type="evidence" value="ECO:0007669"/>
    <property type="project" value="UniProtKB-UniRule"/>
</dbReference>
<dbReference type="SUPFAM" id="SSF46785">
    <property type="entry name" value="Winged helix' DNA-binding domain"/>
    <property type="match status" value="1"/>
</dbReference>
<dbReference type="InterPro" id="IPR036390">
    <property type="entry name" value="WH_DNA-bd_sf"/>
</dbReference>
<dbReference type="EMBL" id="UHJG01000001">
    <property type="protein sequence ID" value="SUQ00611.1"/>
    <property type="molecule type" value="Genomic_DNA"/>
</dbReference>
<dbReference type="Gene3D" id="1.10.10.10">
    <property type="entry name" value="Winged helix-like DNA-binding domain superfamily/Winged helix DNA-binding domain"/>
    <property type="match status" value="1"/>
</dbReference>
<keyword evidence="7 8" id="KW-0804">Transcription</keyword>
<sequence length="80" mass="8657">MASLMQLRDAIALNGRMEASQLSQLLAAPLPLIEAMLERLIAMGKLKRIEQDNSGCLSGGCKSCPEGPKCNTVVYQLKTH</sequence>
<evidence type="ECO:0000256" key="4">
    <source>
        <dbReference type="ARBA" id="ARBA00023014"/>
    </source>
</evidence>
<keyword evidence="5 8" id="KW-0805">Transcription regulation</keyword>
<dbReference type="Pfam" id="PF09012">
    <property type="entry name" value="FeoC"/>
    <property type="match status" value="1"/>
</dbReference>
<evidence type="ECO:0000256" key="6">
    <source>
        <dbReference type="ARBA" id="ARBA00023125"/>
    </source>
</evidence>
<feature type="binding site" evidence="8">
    <location>
        <position position="70"/>
    </location>
    <ligand>
        <name>iron-sulfur cluster</name>
        <dbReference type="ChEBI" id="CHEBI:30408"/>
    </ligand>
</feature>
<dbReference type="InterPro" id="IPR015102">
    <property type="entry name" value="Tscrpt_reg_HTH_FeoC"/>
</dbReference>